<dbReference type="InterPro" id="IPR050869">
    <property type="entry name" value="H3K4_H4K5_MeTrfase"/>
</dbReference>
<dbReference type="GO" id="GO:0032259">
    <property type="term" value="P:methylation"/>
    <property type="evidence" value="ECO:0007669"/>
    <property type="project" value="UniProtKB-KW"/>
</dbReference>
<dbReference type="GO" id="GO:0005634">
    <property type="term" value="C:nucleus"/>
    <property type="evidence" value="ECO:0007669"/>
    <property type="project" value="TreeGrafter"/>
</dbReference>
<dbReference type="Gene3D" id="1.25.40.970">
    <property type="match status" value="1"/>
</dbReference>
<dbReference type="InterPro" id="IPR046341">
    <property type="entry name" value="SET_dom_sf"/>
</dbReference>
<dbReference type="AlphaFoldDB" id="A0A210QMG6"/>
<comment type="caution">
    <text evidence="6">The sequence shown here is derived from an EMBL/GenBank/DDBJ whole genome shotgun (WGS) entry which is preliminary data.</text>
</comment>
<name>A0A210QMG6_MIZYE</name>
<evidence type="ECO:0000313" key="7">
    <source>
        <dbReference type="Proteomes" id="UP000242188"/>
    </source>
</evidence>
<dbReference type="Pfam" id="PF01753">
    <property type="entry name" value="zf-MYND"/>
    <property type="match status" value="1"/>
</dbReference>
<keyword evidence="1" id="KW-0479">Metal-binding</keyword>
<dbReference type="Gene3D" id="1.10.220.160">
    <property type="match status" value="1"/>
</dbReference>
<protein>
    <submittedName>
        <fullName evidence="6">Histone-lysine N-methyltransferase SMYD3</fullName>
    </submittedName>
</protein>
<dbReference type="EMBL" id="NEDP02002897">
    <property type="protein sequence ID" value="OWF49924.1"/>
    <property type="molecule type" value="Genomic_DNA"/>
</dbReference>
<dbReference type="InterPro" id="IPR011990">
    <property type="entry name" value="TPR-like_helical_dom_sf"/>
</dbReference>
<keyword evidence="3" id="KW-0862">Zinc</keyword>
<dbReference type="GO" id="GO:0008270">
    <property type="term" value="F:zinc ion binding"/>
    <property type="evidence" value="ECO:0007669"/>
    <property type="project" value="UniProtKB-KW"/>
</dbReference>
<dbReference type="Proteomes" id="UP000242188">
    <property type="component" value="Unassembled WGS sequence"/>
</dbReference>
<evidence type="ECO:0000256" key="1">
    <source>
        <dbReference type="ARBA" id="ARBA00022723"/>
    </source>
</evidence>
<dbReference type="InterPro" id="IPR001214">
    <property type="entry name" value="SET_dom"/>
</dbReference>
<dbReference type="SUPFAM" id="SSF82199">
    <property type="entry name" value="SET domain"/>
    <property type="match status" value="2"/>
</dbReference>
<evidence type="ECO:0000256" key="2">
    <source>
        <dbReference type="ARBA" id="ARBA00022771"/>
    </source>
</evidence>
<dbReference type="PROSITE" id="PS01360">
    <property type="entry name" value="ZF_MYND_1"/>
    <property type="match status" value="1"/>
</dbReference>
<evidence type="ECO:0000256" key="3">
    <source>
        <dbReference type="ARBA" id="ARBA00022833"/>
    </source>
</evidence>
<gene>
    <name evidence="6" type="ORF">KP79_PYT04014</name>
</gene>
<sequence length="451" mass="51566">MKRKGDILLQSEPFVYVLSHKERGRRCDSCFESGEDLKRCTVCKVVRYCNSACQKADWTSHRGECPCLKRVFPDVPLDSVRLMLKLILKQKAGDNGESVKKDIGWRKFSDFLSHSSKIKSDQQRVEQLSRIVFTLGKLLGDSNLPPANELLEIFGKMVINSFTVCDGEMQSIGVAIYLSPSLLDHSCEPNAVVTFQGTRLTVRATKDIQEPSPANISISYLDQLATIAERQKQLQEQYYFSCQCNRCQDNGLDGEMLSVRCQSGCCRGYHQRQEDDSFGNCNDCSYQGNKIRKEEVDRFCVACQESLRKIKEDSKNDPLKVLQLCKQCEEEQKQFFTDHNVHCVHLLVKAFDAGIESGQWETALKYGTRVQESYRKFYPPNSPHVGIELMKVGKIQLYLEQCQQALITLQQAETILSITHGRSQPLYEDLSDLIHRCTEEMRVKMQFSIQD</sequence>
<feature type="domain" description="MYND-type" evidence="5">
    <location>
        <begin position="27"/>
        <end position="65"/>
    </location>
</feature>
<keyword evidence="2 4" id="KW-0863">Zinc-finger</keyword>
<dbReference type="Gene3D" id="2.170.270.10">
    <property type="entry name" value="SET domain"/>
    <property type="match status" value="1"/>
</dbReference>
<dbReference type="Gene3D" id="1.25.40.10">
    <property type="entry name" value="Tetratricopeptide repeat domain"/>
    <property type="match status" value="1"/>
</dbReference>
<proteinExistence type="predicted"/>
<dbReference type="STRING" id="6573.A0A210QMG6"/>
<dbReference type="PROSITE" id="PS50865">
    <property type="entry name" value="ZF_MYND_2"/>
    <property type="match status" value="1"/>
</dbReference>
<dbReference type="InterPro" id="IPR002893">
    <property type="entry name" value="Znf_MYND"/>
</dbReference>
<dbReference type="GO" id="GO:0008168">
    <property type="term" value="F:methyltransferase activity"/>
    <property type="evidence" value="ECO:0007669"/>
    <property type="project" value="UniProtKB-KW"/>
</dbReference>
<evidence type="ECO:0000256" key="4">
    <source>
        <dbReference type="PROSITE-ProRule" id="PRU00134"/>
    </source>
</evidence>
<keyword evidence="7" id="KW-1185">Reference proteome</keyword>
<dbReference type="Pfam" id="PF00856">
    <property type="entry name" value="SET"/>
    <property type="match status" value="1"/>
</dbReference>
<evidence type="ECO:0000313" key="6">
    <source>
        <dbReference type="EMBL" id="OWF49924.1"/>
    </source>
</evidence>
<reference evidence="6 7" key="1">
    <citation type="journal article" date="2017" name="Nat. Ecol. Evol.">
        <title>Scallop genome provides insights into evolution of bilaterian karyotype and development.</title>
        <authorList>
            <person name="Wang S."/>
            <person name="Zhang J."/>
            <person name="Jiao W."/>
            <person name="Li J."/>
            <person name="Xun X."/>
            <person name="Sun Y."/>
            <person name="Guo X."/>
            <person name="Huan P."/>
            <person name="Dong B."/>
            <person name="Zhang L."/>
            <person name="Hu X."/>
            <person name="Sun X."/>
            <person name="Wang J."/>
            <person name="Zhao C."/>
            <person name="Wang Y."/>
            <person name="Wang D."/>
            <person name="Huang X."/>
            <person name="Wang R."/>
            <person name="Lv J."/>
            <person name="Li Y."/>
            <person name="Zhang Z."/>
            <person name="Liu B."/>
            <person name="Lu W."/>
            <person name="Hui Y."/>
            <person name="Liang J."/>
            <person name="Zhou Z."/>
            <person name="Hou R."/>
            <person name="Li X."/>
            <person name="Liu Y."/>
            <person name="Li H."/>
            <person name="Ning X."/>
            <person name="Lin Y."/>
            <person name="Zhao L."/>
            <person name="Xing Q."/>
            <person name="Dou J."/>
            <person name="Li Y."/>
            <person name="Mao J."/>
            <person name="Guo H."/>
            <person name="Dou H."/>
            <person name="Li T."/>
            <person name="Mu C."/>
            <person name="Jiang W."/>
            <person name="Fu Q."/>
            <person name="Fu X."/>
            <person name="Miao Y."/>
            <person name="Liu J."/>
            <person name="Yu Q."/>
            <person name="Li R."/>
            <person name="Liao H."/>
            <person name="Li X."/>
            <person name="Kong Y."/>
            <person name="Jiang Z."/>
            <person name="Chourrout D."/>
            <person name="Li R."/>
            <person name="Bao Z."/>
        </authorList>
    </citation>
    <scope>NUCLEOTIDE SEQUENCE [LARGE SCALE GENOMIC DNA]</scope>
    <source>
        <strain evidence="6 7">PY_sf001</strain>
    </source>
</reference>
<dbReference type="Gene3D" id="6.10.140.2220">
    <property type="match status" value="1"/>
</dbReference>
<dbReference type="PANTHER" id="PTHR12197:SF251">
    <property type="entry name" value="EG:BACR7C10.4 PROTEIN"/>
    <property type="match status" value="1"/>
</dbReference>
<dbReference type="PANTHER" id="PTHR12197">
    <property type="entry name" value="HISTONE-LYSINE N-METHYLTRANSFERASE SMYD"/>
    <property type="match status" value="1"/>
</dbReference>
<keyword evidence="6" id="KW-0489">Methyltransferase</keyword>
<keyword evidence="6" id="KW-0808">Transferase</keyword>
<organism evidence="6 7">
    <name type="scientific">Mizuhopecten yessoensis</name>
    <name type="common">Japanese scallop</name>
    <name type="synonym">Patinopecten yessoensis</name>
    <dbReference type="NCBI Taxonomy" id="6573"/>
    <lineage>
        <taxon>Eukaryota</taxon>
        <taxon>Metazoa</taxon>
        <taxon>Spiralia</taxon>
        <taxon>Lophotrochozoa</taxon>
        <taxon>Mollusca</taxon>
        <taxon>Bivalvia</taxon>
        <taxon>Autobranchia</taxon>
        <taxon>Pteriomorphia</taxon>
        <taxon>Pectinida</taxon>
        <taxon>Pectinoidea</taxon>
        <taxon>Pectinidae</taxon>
        <taxon>Mizuhopecten</taxon>
    </lineage>
</organism>
<dbReference type="OrthoDB" id="265717at2759"/>
<accession>A0A210QMG6</accession>
<evidence type="ECO:0000259" key="5">
    <source>
        <dbReference type="PROSITE" id="PS50865"/>
    </source>
</evidence>